<keyword evidence="6 8" id="KW-0234">DNA repair</keyword>
<gene>
    <name evidence="8" type="primary">recO</name>
    <name evidence="11" type="ORF">SAMN05216207_1012136</name>
</gene>
<dbReference type="InterPro" id="IPR042242">
    <property type="entry name" value="RecO_C"/>
</dbReference>
<dbReference type="Pfam" id="PF02565">
    <property type="entry name" value="RecO_C"/>
    <property type="match status" value="1"/>
</dbReference>
<evidence type="ECO:0000256" key="1">
    <source>
        <dbReference type="ARBA" id="ARBA00003065"/>
    </source>
</evidence>
<evidence type="ECO:0000256" key="4">
    <source>
        <dbReference type="ARBA" id="ARBA00022763"/>
    </source>
</evidence>
<evidence type="ECO:0000256" key="2">
    <source>
        <dbReference type="ARBA" id="ARBA00007452"/>
    </source>
</evidence>
<evidence type="ECO:0000256" key="6">
    <source>
        <dbReference type="ARBA" id="ARBA00023204"/>
    </source>
</evidence>
<dbReference type="GO" id="GO:0043590">
    <property type="term" value="C:bacterial nucleoid"/>
    <property type="evidence" value="ECO:0007669"/>
    <property type="project" value="TreeGrafter"/>
</dbReference>
<dbReference type="STRING" id="260086.SAMN05216207_1012136"/>
<evidence type="ECO:0000256" key="5">
    <source>
        <dbReference type="ARBA" id="ARBA00023172"/>
    </source>
</evidence>
<dbReference type="PANTHER" id="PTHR33991">
    <property type="entry name" value="DNA REPAIR PROTEIN RECO"/>
    <property type="match status" value="1"/>
</dbReference>
<proteinExistence type="inferred from homology"/>
<keyword evidence="12" id="KW-1185">Reference proteome</keyword>
<comment type="function">
    <text evidence="1 8">Involved in DNA repair and RecF pathway recombination.</text>
</comment>
<feature type="region of interest" description="Disordered" evidence="9">
    <location>
        <begin position="238"/>
        <end position="310"/>
    </location>
</feature>
<evidence type="ECO:0000256" key="7">
    <source>
        <dbReference type="ARBA" id="ARBA00033409"/>
    </source>
</evidence>
<dbReference type="InterPro" id="IPR003717">
    <property type="entry name" value="RecO"/>
</dbReference>
<protein>
    <recommendedName>
        <fullName evidence="3 8">DNA repair protein RecO</fullName>
    </recommendedName>
    <alternativeName>
        <fullName evidence="7 8">Recombination protein O</fullName>
    </alternativeName>
</protein>
<evidence type="ECO:0000313" key="12">
    <source>
        <dbReference type="Proteomes" id="UP000199614"/>
    </source>
</evidence>
<dbReference type="InterPro" id="IPR037278">
    <property type="entry name" value="ARFGAP/RecO"/>
</dbReference>
<dbReference type="HAMAP" id="MF_00201">
    <property type="entry name" value="RecO"/>
    <property type="match status" value="1"/>
</dbReference>
<feature type="domain" description="DNA replication/recombination mediator RecO N-terminal" evidence="10">
    <location>
        <begin position="1"/>
        <end position="80"/>
    </location>
</feature>
<organism evidence="11 12">
    <name type="scientific">Pseudonocardia ammonioxydans</name>
    <dbReference type="NCBI Taxonomy" id="260086"/>
    <lineage>
        <taxon>Bacteria</taxon>
        <taxon>Bacillati</taxon>
        <taxon>Actinomycetota</taxon>
        <taxon>Actinomycetes</taxon>
        <taxon>Pseudonocardiales</taxon>
        <taxon>Pseudonocardiaceae</taxon>
        <taxon>Pseudonocardia</taxon>
    </lineage>
</organism>
<dbReference type="Proteomes" id="UP000199614">
    <property type="component" value="Unassembled WGS sequence"/>
</dbReference>
<accession>A0A1I4Y3K8</accession>
<dbReference type="RefSeq" id="WP_245773511.1">
    <property type="nucleotide sequence ID" value="NZ_FOUY01000012.1"/>
</dbReference>
<dbReference type="GO" id="GO:0006302">
    <property type="term" value="P:double-strand break repair"/>
    <property type="evidence" value="ECO:0007669"/>
    <property type="project" value="TreeGrafter"/>
</dbReference>
<keyword evidence="4 8" id="KW-0227">DNA damage</keyword>
<dbReference type="EMBL" id="FOUY01000012">
    <property type="protein sequence ID" value="SFN32109.1"/>
    <property type="molecule type" value="Genomic_DNA"/>
</dbReference>
<dbReference type="Pfam" id="PF11967">
    <property type="entry name" value="RecO_N"/>
    <property type="match status" value="1"/>
</dbReference>
<dbReference type="PANTHER" id="PTHR33991:SF1">
    <property type="entry name" value="DNA REPAIR PROTEIN RECO"/>
    <property type="match status" value="1"/>
</dbReference>
<keyword evidence="5 8" id="KW-0233">DNA recombination</keyword>
<comment type="similarity">
    <text evidence="2 8">Belongs to the RecO family.</text>
</comment>
<dbReference type="NCBIfam" id="TIGR00613">
    <property type="entry name" value="reco"/>
    <property type="match status" value="1"/>
</dbReference>
<reference evidence="11 12" key="1">
    <citation type="submission" date="2016-10" db="EMBL/GenBank/DDBJ databases">
        <authorList>
            <person name="de Groot N.N."/>
        </authorList>
    </citation>
    <scope>NUCLEOTIDE SEQUENCE [LARGE SCALE GENOMIC DNA]</scope>
    <source>
        <strain evidence="11 12">CGMCC 4.1877</strain>
    </source>
</reference>
<sequence>MAQLYRDTGVVLRVQKLGEADRIITLLTKQRGKLRVVAKGVRRTRSRWGARLEPFNHVDVQCYTGRTLDVVTQAQTLDAFAPAVVADWSAYSCGCAILETADRLVSEEGEPALRLYLLVLGATRALADGAREPALVLDAFLLRAMSHAGWAPSLSECARCAAPGPHRAFTVAGGGMVCPRCRPPGSVTPAAETVTLLEALLHGDWTTADGSGGPTRREASGLVAAHLQWHLERQLRSLPLVDRRSRPRPTDPAAADPDTAVPTGTAVPADTDPAPAADGASGPPNGSRSPAAAAGAPPVAPHGAPADPAG</sequence>
<evidence type="ECO:0000256" key="8">
    <source>
        <dbReference type="HAMAP-Rule" id="MF_00201"/>
    </source>
</evidence>
<name>A0A1I4Y3K8_PSUAM</name>
<dbReference type="InterPro" id="IPR022572">
    <property type="entry name" value="DNA_rep/recomb_RecO_N"/>
</dbReference>
<evidence type="ECO:0000313" key="11">
    <source>
        <dbReference type="EMBL" id="SFN32109.1"/>
    </source>
</evidence>
<dbReference type="SUPFAM" id="SSF57863">
    <property type="entry name" value="ArfGap/RecO-like zinc finger"/>
    <property type="match status" value="1"/>
</dbReference>
<evidence type="ECO:0000256" key="3">
    <source>
        <dbReference type="ARBA" id="ARBA00021310"/>
    </source>
</evidence>
<feature type="compositionally biased region" description="Low complexity" evidence="9">
    <location>
        <begin position="251"/>
        <end position="310"/>
    </location>
</feature>
<dbReference type="Gene3D" id="1.20.1440.120">
    <property type="entry name" value="Recombination protein O, C-terminal domain"/>
    <property type="match status" value="1"/>
</dbReference>
<dbReference type="AlphaFoldDB" id="A0A1I4Y3K8"/>
<dbReference type="Gene3D" id="2.40.50.140">
    <property type="entry name" value="Nucleic acid-binding proteins"/>
    <property type="match status" value="1"/>
</dbReference>
<evidence type="ECO:0000256" key="9">
    <source>
        <dbReference type="SAM" id="MobiDB-lite"/>
    </source>
</evidence>
<dbReference type="GO" id="GO:0006310">
    <property type="term" value="P:DNA recombination"/>
    <property type="evidence" value="ECO:0007669"/>
    <property type="project" value="UniProtKB-UniRule"/>
</dbReference>
<evidence type="ECO:0000259" key="10">
    <source>
        <dbReference type="Pfam" id="PF11967"/>
    </source>
</evidence>
<dbReference type="InterPro" id="IPR012340">
    <property type="entry name" value="NA-bd_OB-fold"/>
</dbReference>
<dbReference type="SUPFAM" id="SSF50249">
    <property type="entry name" value="Nucleic acid-binding proteins"/>
    <property type="match status" value="1"/>
</dbReference>